<gene>
    <name evidence="2" type="ORF">MLI01_12460</name>
</gene>
<dbReference type="Pfam" id="PF04480">
    <property type="entry name" value="DUF559"/>
    <property type="match status" value="1"/>
</dbReference>
<name>A0A4Y4B3M1_MICMQ</name>
<comment type="caution">
    <text evidence="2">The sequence shown here is derived from an EMBL/GenBank/DDBJ whole genome shotgun (WGS) entry which is preliminary data.</text>
</comment>
<dbReference type="Gene3D" id="3.40.960.10">
    <property type="entry name" value="VSR Endonuclease"/>
    <property type="match status" value="1"/>
</dbReference>
<dbReference type="InterPro" id="IPR007569">
    <property type="entry name" value="DUF559"/>
</dbReference>
<organism evidence="2 3">
    <name type="scientific">Microbacterium maritypicum</name>
    <name type="common">Microbacterium liquefaciens</name>
    <dbReference type="NCBI Taxonomy" id="33918"/>
    <lineage>
        <taxon>Bacteria</taxon>
        <taxon>Bacillati</taxon>
        <taxon>Actinomycetota</taxon>
        <taxon>Actinomycetes</taxon>
        <taxon>Micrococcales</taxon>
        <taxon>Microbacteriaceae</taxon>
        <taxon>Microbacterium</taxon>
    </lineage>
</organism>
<evidence type="ECO:0000313" key="3">
    <source>
        <dbReference type="Proteomes" id="UP000317410"/>
    </source>
</evidence>
<feature type="domain" description="DUF559" evidence="1">
    <location>
        <begin position="77"/>
        <end position="163"/>
    </location>
</feature>
<accession>A0A4Y4B3M1</accession>
<reference evidence="2 3" key="1">
    <citation type="submission" date="2019-06" db="EMBL/GenBank/DDBJ databases">
        <title>Whole genome shotgun sequence of Microbacterium liquefaciens NBRC 15037.</title>
        <authorList>
            <person name="Hosoyama A."/>
            <person name="Uohara A."/>
            <person name="Ohji S."/>
            <person name="Ichikawa N."/>
        </authorList>
    </citation>
    <scope>NUCLEOTIDE SEQUENCE [LARGE SCALE GENOMIC DNA]</scope>
    <source>
        <strain evidence="2 3">NBRC 15037</strain>
    </source>
</reference>
<dbReference type="Proteomes" id="UP000317410">
    <property type="component" value="Unassembled WGS sequence"/>
</dbReference>
<dbReference type="InterPro" id="IPR011335">
    <property type="entry name" value="Restrct_endonuc-II-like"/>
</dbReference>
<evidence type="ECO:0000259" key="1">
    <source>
        <dbReference type="Pfam" id="PF04480"/>
    </source>
</evidence>
<sequence>MGHYDAGRAGVGLAPLEEVLVHVYRCGGDEAFFAALESSLTQRLISEAARRRIRSRLPARAHWLVDLARSDADSGLESLLRLRLHVHGIRLDCQVTIPTVGRVDFVVDDRLILEADGKGNHAGSAHRHRDLVRDAAASALGYETLRFDYAQIVHAWPTVEAAVIAAVVRLRERG</sequence>
<dbReference type="AlphaFoldDB" id="A0A4Y4B3M1"/>
<dbReference type="EMBL" id="BJNQ01000006">
    <property type="protein sequence ID" value="GEC75101.1"/>
    <property type="molecule type" value="Genomic_DNA"/>
</dbReference>
<protein>
    <recommendedName>
        <fullName evidence="1">DUF559 domain-containing protein</fullName>
    </recommendedName>
</protein>
<proteinExistence type="predicted"/>
<evidence type="ECO:0000313" key="2">
    <source>
        <dbReference type="EMBL" id="GEC75101.1"/>
    </source>
</evidence>
<dbReference type="SUPFAM" id="SSF52980">
    <property type="entry name" value="Restriction endonuclease-like"/>
    <property type="match status" value="1"/>
</dbReference>